<dbReference type="Proteomes" id="UP000807306">
    <property type="component" value="Unassembled WGS sequence"/>
</dbReference>
<feature type="region of interest" description="Disordered" evidence="1">
    <location>
        <begin position="255"/>
        <end position="303"/>
    </location>
</feature>
<feature type="compositionally biased region" description="Acidic residues" evidence="1">
    <location>
        <begin position="283"/>
        <end position="303"/>
    </location>
</feature>
<comment type="caution">
    <text evidence="2">The sequence shown here is derived from an EMBL/GenBank/DDBJ whole genome shotgun (WGS) entry which is preliminary data.</text>
</comment>
<reference evidence="2" key="1">
    <citation type="submission" date="2020-11" db="EMBL/GenBank/DDBJ databases">
        <authorList>
            <consortium name="DOE Joint Genome Institute"/>
            <person name="Ahrendt S."/>
            <person name="Riley R."/>
            <person name="Andreopoulos W."/>
            <person name="Labutti K."/>
            <person name="Pangilinan J."/>
            <person name="Ruiz-Duenas F.J."/>
            <person name="Barrasa J.M."/>
            <person name="Sanchez-Garcia M."/>
            <person name="Camarero S."/>
            <person name="Miyauchi S."/>
            <person name="Serrano A."/>
            <person name="Linde D."/>
            <person name="Babiker R."/>
            <person name="Drula E."/>
            <person name="Ayuso-Fernandez I."/>
            <person name="Pacheco R."/>
            <person name="Padilla G."/>
            <person name="Ferreira P."/>
            <person name="Barriuso J."/>
            <person name="Kellner H."/>
            <person name="Castanera R."/>
            <person name="Alfaro M."/>
            <person name="Ramirez L."/>
            <person name="Pisabarro A.G."/>
            <person name="Kuo A."/>
            <person name="Tritt A."/>
            <person name="Lipzen A."/>
            <person name="He G."/>
            <person name="Yan M."/>
            <person name="Ng V."/>
            <person name="Cullen D."/>
            <person name="Martin F."/>
            <person name="Rosso M.-N."/>
            <person name="Henrissat B."/>
            <person name="Hibbett D."/>
            <person name="Martinez A.T."/>
            <person name="Grigoriev I.V."/>
        </authorList>
    </citation>
    <scope>NUCLEOTIDE SEQUENCE</scope>
    <source>
        <strain evidence="2">CBS 506.95</strain>
    </source>
</reference>
<gene>
    <name evidence="2" type="ORF">CPB83DRAFT_901803</name>
</gene>
<feature type="compositionally biased region" description="Basic and acidic residues" evidence="1">
    <location>
        <begin position="255"/>
        <end position="275"/>
    </location>
</feature>
<dbReference type="AlphaFoldDB" id="A0A9P6ETB1"/>
<proteinExistence type="predicted"/>
<evidence type="ECO:0000313" key="3">
    <source>
        <dbReference type="Proteomes" id="UP000807306"/>
    </source>
</evidence>
<name>A0A9P6ETB1_9AGAR</name>
<dbReference type="OrthoDB" id="3012326at2759"/>
<keyword evidence="3" id="KW-1185">Reference proteome</keyword>
<sequence length="303" mass="35035">MEDDTEEDDDEDDYDEYSGETNVLGAISDALGDLEAEQALDAGVLTSNFKILNCDAEFEEEEEPRTVATHTRIYSPTCPTYVDVHFQYHCRSRYNSIEWHYKLGYKVYKRASKENDYHPSALARFERGSFDGAYSSGGWNAIAYGFYDDDLGGYGSRWKRAEQSDFKLDYEGIRDVYEALWGPLDDLPGDADEEQKLDRRRDLVDTVRILLGAVGIKYSIACEEGESDDSGRMWTLEGLSDRWFARETRKACGFQLKDDPEKAQKGREERAEQLRPRRSRRDDDDEGFDSEDRNSDDDEEDYW</sequence>
<protein>
    <submittedName>
        <fullName evidence="2">Uncharacterized protein</fullName>
    </submittedName>
</protein>
<evidence type="ECO:0000256" key="1">
    <source>
        <dbReference type="SAM" id="MobiDB-lite"/>
    </source>
</evidence>
<organism evidence="2 3">
    <name type="scientific">Crepidotus variabilis</name>
    <dbReference type="NCBI Taxonomy" id="179855"/>
    <lineage>
        <taxon>Eukaryota</taxon>
        <taxon>Fungi</taxon>
        <taxon>Dikarya</taxon>
        <taxon>Basidiomycota</taxon>
        <taxon>Agaricomycotina</taxon>
        <taxon>Agaricomycetes</taxon>
        <taxon>Agaricomycetidae</taxon>
        <taxon>Agaricales</taxon>
        <taxon>Agaricineae</taxon>
        <taxon>Crepidotaceae</taxon>
        <taxon>Crepidotus</taxon>
    </lineage>
</organism>
<evidence type="ECO:0000313" key="2">
    <source>
        <dbReference type="EMBL" id="KAF9534861.1"/>
    </source>
</evidence>
<dbReference type="EMBL" id="MU157825">
    <property type="protein sequence ID" value="KAF9534861.1"/>
    <property type="molecule type" value="Genomic_DNA"/>
</dbReference>
<accession>A0A9P6ETB1</accession>